<protein>
    <submittedName>
        <fullName evidence="5">NAD(P)-binding protein</fullName>
    </submittedName>
</protein>
<dbReference type="EMBL" id="ML977667">
    <property type="protein sequence ID" value="KAF1994199.1"/>
    <property type="molecule type" value="Genomic_DNA"/>
</dbReference>
<keyword evidence="3" id="KW-0560">Oxidoreductase</keyword>
<dbReference type="Proteomes" id="UP000799779">
    <property type="component" value="Unassembled WGS sequence"/>
</dbReference>
<evidence type="ECO:0000256" key="2">
    <source>
        <dbReference type="ARBA" id="ARBA00022857"/>
    </source>
</evidence>
<dbReference type="Gene3D" id="3.40.50.720">
    <property type="entry name" value="NAD(P)-binding Rossmann-like Domain"/>
    <property type="match status" value="1"/>
</dbReference>
<dbReference type="PANTHER" id="PTHR24322:SF736">
    <property type="entry name" value="RETINOL DEHYDROGENASE 10"/>
    <property type="match status" value="1"/>
</dbReference>
<evidence type="ECO:0000256" key="3">
    <source>
        <dbReference type="ARBA" id="ARBA00023002"/>
    </source>
</evidence>
<proteinExistence type="inferred from homology"/>
<evidence type="ECO:0000256" key="4">
    <source>
        <dbReference type="RuleBase" id="RU000363"/>
    </source>
</evidence>
<reference evidence="5" key="1">
    <citation type="journal article" date="2020" name="Stud. Mycol.">
        <title>101 Dothideomycetes genomes: a test case for predicting lifestyles and emergence of pathogens.</title>
        <authorList>
            <person name="Haridas S."/>
            <person name="Albert R."/>
            <person name="Binder M."/>
            <person name="Bloem J."/>
            <person name="Labutti K."/>
            <person name="Salamov A."/>
            <person name="Andreopoulos B."/>
            <person name="Baker S."/>
            <person name="Barry K."/>
            <person name="Bills G."/>
            <person name="Bluhm B."/>
            <person name="Cannon C."/>
            <person name="Castanera R."/>
            <person name="Culley D."/>
            <person name="Daum C."/>
            <person name="Ezra D."/>
            <person name="Gonzalez J."/>
            <person name="Henrissat B."/>
            <person name="Kuo A."/>
            <person name="Liang C."/>
            <person name="Lipzen A."/>
            <person name="Lutzoni F."/>
            <person name="Magnuson J."/>
            <person name="Mondo S."/>
            <person name="Nolan M."/>
            <person name="Ohm R."/>
            <person name="Pangilinan J."/>
            <person name="Park H.-J."/>
            <person name="Ramirez L."/>
            <person name="Alfaro M."/>
            <person name="Sun H."/>
            <person name="Tritt A."/>
            <person name="Yoshinaga Y."/>
            <person name="Zwiers L.-H."/>
            <person name="Turgeon B."/>
            <person name="Goodwin S."/>
            <person name="Spatafora J."/>
            <person name="Crous P."/>
            <person name="Grigoriev I."/>
        </authorList>
    </citation>
    <scope>NUCLEOTIDE SEQUENCE</scope>
    <source>
        <strain evidence="5">CBS 123094</strain>
    </source>
</reference>
<keyword evidence="2" id="KW-0521">NADP</keyword>
<evidence type="ECO:0000313" key="6">
    <source>
        <dbReference type="Proteomes" id="UP000799779"/>
    </source>
</evidence>
<evidence type="ECO:0000313" key="5">
    <source>
        <dbReference type="EMBL" id="KAF1994199.1"/>
    </source>
</evidence>
<name>A0A6A5VZU4_9PLEO</name>
<comment type="similarity">
    <text evidence="1 4">Belongs to the short-chain dehydrogenases/reductases (SDR) family.</text>
</comment>
<dbReference type="GO" id="GO:0016616">
    <property type="term" value="F:oxidoreductase activity, acting on the CH-OH group of donors, NAD or NADP as acceptor"/>
    <property type="evidence" value="ECO:0007669"/>
    <property type="project" value="TreeGrafter"/>
</dbReference>
<evidence type="ECO:0000256" key="1">
    <source>
        <dbReference type="ARBA" id="ARBA00006484"/>
    </source>
</evidence>
<dbReference type="SUPFAM" id="SSF51735">
    <property type="entry name" value="NAD(P)-binding Rossmann-fold domains"/>
    <property type="match status" value="1"/>
</dbReference>
<dbReference type="OrthoDB" id="10253736at2759"/>
<dbReference type="PRINTS" id="PR00080">
    <property type="entry name" value="SDRFAMILY"/>
</dbReference>
<dbReference type="InterPro" id="IPR002347">
    <property type="entry name" value="SDR_fam"/>
</dbReference>
<sequence>MASMVIKSLQHAATQPLLTGPLLWILTRGPADIREHLLAPFHSNILSRNSTTRTSRFIAILKFLTVYGLARRINTALNKLAWNNWCLTRQGKPFRFGGEKQELVFITGGSSGFGYEMVKRFSKVARVVVLDVQTFPPELGKLPDVYLYHCDLCDTCAVEETCAEIRKRHGDPTVLINNAGIGAAKLVLDTTNHETEKLFKVNIISHFTLIREFLPGMLRMNKGHIVTIASMASFFASPGLLDYSCSKIAALYLSEGIRAELLSRYGPAGRTICTTSIHPSWHATHILTDSTWQNIKSKGYKIDPPSNVVDVVVEQVLKGRSGRVCVPLEEEAKMGFRSWPRWWQDVVGGLMRMSGGVQLGREEVRL</sequence>
<gene>
    <name evidence="5" type="ORF">P154DRAFT_557384</name>
</gene>
<dbReference type="PRINTS" id="PR00081">
    <property type="entry name" value="GDHRDH"/>
</dbReference>
<dbReference type="InterPro" id="IPR020904">
    <property type="entry name" value="Sc_DH/Rdtase_CS"/>
</dbReference>
<dbReference type="PANTHER" id="PTHR24322">
    <property type="entry name" value="PKSB"/>
    <property type="match status" value="1"/>
</dbReference>
<dbReference type="PROSITE" id="PS00061">
    <property type="entry name" value="ADH_SHORT"/>
    <property type="match status" value="1"/>
</dbReference>
<keyword evidence="6" id="KW-1185">Reference proteome</keyword>
<organism evidence="5 6">
    <name type="scientific">Amniculicola lignicola CBS 123094</name>
    <dbReference type="NCBI Taxonomy" id="1392246"/>
    <lineage>
        <taxon>Eukaryota</taxon>
        <taxon>Fungi</taxon>
        <taxon>Dikarya</taxon>
        <taxon>Ascomycota</taxon>
        <taxon>Pezizomycotina</taxon>
        <taxon>Dothideomycetes</taxon>
        <taxon>Pleosporomycetidae</taxon>
        <taxon>Pleosporales</taxon>
        <taxon>Amniculicolaceae</taxon>
        <taxon>Amniculicola</taxon>
    </lineage>
</organism>
<dbReference type="Pfam" id="PF00106">
    <property type="entry name" value="adh_short"/>
    <property type="match status" value="1"/>
</dbReference>
<dbReference type="InterPro" id="IPR036291">
    <property type="entry name" value="NAD(P)-bd_dom_sf"/>
</dbReference>
<accession>A0A6A5VZU4</accession>
<dbReference type="AlphaFoldDB" id="A0A6A5VZU4"/>